<dbReference type="InterPro" id="IPR044651">
    <property type="entry name" value="OTSB-like"/>
</dbReference>
<evidence type="ECO:0000313" key="4">
    <source>
        <dbReference type="EMBL" id="TQE44442.1"/>
    </source>
</evidence>
<dbReference type="EC" id="3.1.3.12" evidence="3"/>
<dbReference type="UniPathway" id="UPA00299"/>
<evidence type="ECO:0000256" key="3">
    <source>
        <dbReference type="RuleBase" id="RU361117"/>
    </source>
</evidence>
<dbReference type="GO" id="GO:0005992">
    <property type="term" value="P:trehalose biosynthetic process"/>
    <property type="evidence" value="ECO:0007669"/>
    <property type="project" value="UniProtKB-UniPathway"/>
</dbReference>
<dbReference type="STRING" id="1686286.GCA_900092335_00381"/>
<evidence type="ECO:0000313" key="5">
    <source>
        <dbReference type="Proteomes" id="UP000318080"/>
    </source>
</evidence>
<dbReference type="AlphaFoldDB" id="A0A540R9M5"/>
<dbReference type="InterPro" id="IPR023214">
    <property type="entry name" value="HAD_sf"/>
</dbReference>
<dbReference type="InterPro" id="IPR036412">
    <property type="entry name" value="HAD-like_sf"/>
</dbReference>
<keyword evidence="5" id="KW-1185">Reference proteome</keyword>
<keyword evidence="1 3" id="KW-0378">Hydrolase</keyword>
<comment type="similarity">
    <text evidence="3">Belongs to the trehalose phosphatase family.</text>
</comment>
<name>A0A540R9M5_9CORY</name>
<dbReference type="InterPro" id="IPR003337">
    <property type="entry name" value="Trehalose_PPase"/>
</dbReference>
<dbReference type="PANTHER" id="PTHR43768:SF3">
    <property type="entry name" value="TREHALOSE 6-PHOSPHATE PHOSPHATASE"/>
    <property type="match status" value="1"/>
</dbReference>
<dbReference type="SUPFAM" id="SSF56784">
    <property type="entry name" value="HAD-like"/>
    <property type="match status" value="1"/>
</dbReference>
<dbReference type="RefSeq" id="WP_141628551.1">
    <property type="nucleotide sequence ID" value="NZ_VHIR01000002.1"/>
</dbReference>
<dbReference type="Pfam" id="PF02358">
    <property type="entry name" value="Trehalose_PPase"/>
    <property type="match status" value="1"/>
</dbReference>
<dbReference type="Proteomes" id="UP000318080">
    <property type="component" value="Unassembled WGS sequence"/>
</dbReference>
<comment type="caution">
    <text evidence="4">The sequence shown here is derived from an EMBL/GenBank/DDBJ whole genome shotgun (WGS) entry which is preliminary data.</text>
</comment>
<dbReference type="EMBL" id="VHIR01000002">
    <property type="protein sequence ID" value="TQE44442.1"/>
    <property type="molecule type" value="Genomic_DNA"/>
</dbReference>
<comment type="pathway">
    <text evidence="3">Glycan biosynthesis; trehalose biosynthesis.</text>
</comment>
<proteinExistence type="inferred from homology"/>
<protein>
    <recommendedName>
        <fullName evidence="3">Trehalose 6-phosphate phosphatase</fullName>
        <ecNumber evidence="3">3.1.3.12</ecNumber>
    </recommendedName>
</protein>
<evidence type="ECO:0000256" key="2">
    <source>
        <dbReference type="ARBA" id="ARBA00024179"/>
    </source>
</evidence>
<comment type="catalytic activity">
    <reaction evidence="3">
        <text>alpha,alpha-trehalose 6-phosphate + H2O = alpha,alpha-trehalose + phosphate</text>
        <dbReference type="Rhea" id="RHEA:23420"/>
        <dbReference type="ChEBI" id="CHEBI:15377"/>
        <dbReference type="ChEBI" id="CHEBI:16551"/>
        <dbReference type="ChEBI" id="CHEBI:43474"/>
        <dbReference type="ChEBI" id="CHEBI:58429"/>
        <dbReference type="EC" id="3.1.3.12"/>
    </reaction>
</comment>
<gene>
    <name evidence="4" type="primary">otsB</name>
    <name evidence="4" type="ORF">EJK80_02360</name>
</gene>
<keyword evidence="3" id="KW-0479">Metal-binding</keyword>
<dbReference type="GO" id="GO:0004805">
    <property type="term" value="F:trehalose-phosphatase activity"/>
    <property type="evidence" value="ECO:0007669"/>
    <property type="project" value="UniProtKB-EC"/>
</dbReference>
<dbReference type="Gene3D" id="3.40.50.1000">
    <property type="entry name" value="HAD superfamily/HAD-like"/>
    <property type="match status" value="1"/>
</dbReference>
<comment type="function">
    <text evidence="2 3">Removes the phosphate from trehalose 6-phosphate to produce free trehalose.</text>
</comment>
<dbReference type="NCBIfam" id="TIGR00685">
    <property type="entry name" value="T6PP"/>
    <property type="match status" value="1"/>
</dbReference>
<evidence type="ECO:0000256" key="1">
    <source>
        <dbReference type="ARBA" id="ARBA00022801"/>
    </source>
</evidence>
<dbReference type="PANTHER" id="PTHR43768">
    <property type="entry name" value="TREHALOSE 6-PHOSPHATE PHOSPHATASE"/>
    <property type="match status" value="1"/>
</dbReference>
<organism evidence="4 5">
    <name type="scientific">Corynebacterium phoceense</name>
    <dbReference type="NCBI Taxonomy" id="1686286"/>
    <lineage>
        <taxon>Bacteria</taxon>
        <taxon>Bacillati</taxon>
        <taxon>Actinomycetota</taxon>
        <taxon>Actinomycetes</taxon>
        <taxon>Mycobacteriales</taxon>
        <taxon>Corynebacteriaceae</taxon>
        <taxon>Corynebacterium</taxon>
    </lineage>
</organism>
<sequence>MTDQPAFINELARTPRLAVVSDFDGTLAGFATDPYAVQADPRSLAALERLAQLPDTWAAVLSGRHLEGLARVCPLHDPVIFGGSHGAETAGPAGATPVTPEQQAFLDDVEAQLHPILAQFPGAEIEYKPFQRVLHVLKLHLQDPAAARAALDAALALDLPGVEGKMVVEFSASSATKGSWIQALRERLGATAVVFLGDDVTDETGFAALTQLPAGPDLGIKVGAGETTAVHRVPGVDAVADFLTDLAAARAEFLGR</sequence>
<dbReference type="GO" id="GO:0046872">
    <property type="term" value="F:metal ion binding"/>
    <property type="evidence" value="ECO:0007669"/>
    <property type="project" value="UniProtKB-KW"/>
</dbReference>
<reference evidence="4 5" key="1">
    <citation type="submission" date="2019-06" db="EMBL/GenBank/DDBJ databases">
        <title>Draft genome of C. phoceense Strain 272.</title>
        <authorList>
            <person name="Pacheco L.G.C."/>
            <person name="Barberis C.M."/>
            <person name="Almuzara M.N."/>
            <person name="Traglia G.M."/>
            <person name="Santos C.S."/>
            <person name="Rocha D.J.P.G."/>
            <person name="Aguiar E.R.G.R."/>
            <person name="Vay C.A."/>
        </authorList>
    </citation>
    <scope>NUCLEOTIDE SEQUENCE [LARGE SCALE GENOMIC DNA]</scope>
    <source>
        <strain evidence="4 5">272</strain>
    </source>
</reference>
<comment type="cofactor">
    <cofactor evidence="3">
        <name>Mg(2+)</name>
        <dbReference type="ChEBI" id="CHEBI:18420"/>
    </cofactor>
</comment>
<accession>A0A540R9M5</accession>
<dbReference type="Gene3D" id="3.30.70.1020">
    <property type="entry name" value="Trehalose-6-phosphate phosphatase related protein, domain 2"/>
    <property type="match status" value="1"/>
</dbReference>
<keyword evidence="3" id="KW-0460">Magnesium</keyword>